<sequence>MEAQWNFVGPGWGGRRACLGPSRGKHAAGLVVGAKAIETGRETKLGKRVTRAWVSISLKLESEGYLTDGVEIWWQNGVDMNQPLAEVQVATIGSQADRWNFGADASSQESTVSATANTAGHGILDSDSEEFELEKSVRVVGGVGDFDEIDFGKLMEEDIRRFEFADLEATYEFYNEYGRIKGFSVQKYNMGKSTKVGSAGEILW</sequence>
<gene>
    <name evidence="1" type="ORF">PIB30_031872</name>
</gene>
<accession>A0ABU6VCS6</accession>
<keyword evidence="2" id="KW-1185">Reference proteome</keyword>
<evidence type="ECO:0000313" key="1">
    <source>
        <dbReference type="EMBL" id="MED6170530.1"/>
    </source>
</evidence>
<reference evidence="1 2" key="1">
    <citation type="journal article" date="2023" name="Plants (Basel)">
        <title>Bridging the Gap: Combining Genomics and Transcriptomics Approaches to Understand Stylosanthes scabra, an Orphan Legume from the Brazilian Caatinga.</title>
        <authorList>
            <person name="Ferreira-Neto J.R.C."/>
            <person name="da Silva M.D."/>
            <person name="Binneck E."/>
            <person name="de Melo N.F."/>
            <person name="da Silva R.H."/>
            <person name="de Melo A.L.T.M."/>
            <person name="Pandolfi V."/>
            <person name="Bustamante F.O."/>
            <person name="Brasileiro-Vidal A.C."/>
            <person name="Benko-Iseppon A.M."/>
        </authorList>
    </citation>
    <scope>NUCLEOTIDE SEQUENCE [LARGE SCALE GENOMIC DNA]</scope>
    <source>
        <tissue evidence="1">Leaves</tissue>
    </source>
</reference>
<organism evidence="1 2">
    <name type="scientific">Stylosanthes scabra</name>
    <dbReference type="NCBI Taxonomy" id="79078"/>
    <lineage>
        <taxon>Eukaryota</taxon>
        <taxon>Viridiplantae</taxon>
        <taxon>Streptophyta</taxon>
        <taxon>Embryophyta</taxon>
        <taxon>Tracheophyta</taxon>
        <taxon>Spermatophyta</taxon>
        <taxon>Magnoliopsida</taxon>
        <taxon>eudicotyledons</taxon>
        <taxon>Gunneridae</taxon>
        <taxon>Pentapetalae</taxon>
        <taxon>rosids</taxon>
        <taxon>fabids</taxon>
        <taxon>Fabales</taxon>
        <taxon>Fabaceae</taxon>
        <taxon>Papilionoideae</taxon>
        <taxon>50 kb inversion clade</taxon>
        <taxon>dalbergioids sensu lato</taxon>
        <taxon>Dalbergieae</taxon>
        <taxon>Pterocarpus clade</taxon>
        <taxon>Stylosanthes</taxon>
    </lineage>
</organism>
<protein>
    <submittedName>
        <fullName evidence="1">Uncharacterized protein</fullName>
    </submittedName>
</protein>
<dbReference type="EMBL" id="JASCZI010151173">
    <property type="protein sequence ID" value="MED6170530.1"/>
    <property type="molecule type" value="Genomic_DNA"/>
</dbReference>
<evidence type="ECO:0000313" key="2">
    <source>
        <dbReference type="Proteomes" id="UP001341840"/>
    </source>
</evidence>
<dbReference type="Proteomes" id="UP001341840">
    <property type="component" value="Unassembled WGS sequence"/>
</dbReference>
<comment type="caution">
    <text evidence="1">The sequence shown here is derived from an EMBL/GenBank/DDBJ whole genome shotgun (WGS) entry which is preliminary data.</text>
</comment>
<proteinExistence type="predicted"/>
<name>A0ABU6VCS6_9FABA</name>